<organism evidence="1 2">
    <name type="scientific">Favolaschia claudopus</name>
    <dbReference type="NCBI Taxonomy" id="2862362"/>
    <lineage>
        <taxon>Eukaryota</taxon>
        <taxon>Fungi</taxon>
        <taxon>Dikarya</taxon>
        <taxon>Basidiomycota</taxon>
        <taxon>Agaricomycotina</taxon>
        <taxon>Agaricomycetes</taxon>
        <taxon>Agaricomycetidae</taxon>
        <taxon>Agaricales</taxon>
        <taxon>Marasmiineae</taxon>
        <taxon>Mycenaceae</taxon>
        <taxon>Favolaschia</taxon>
    </lineage>
</organism>
<sequence length="147" mass="16480">MRTIVVSLFAFQVHHANPEYYAELDSVLASFPSHITVELELEFDDDDADDDDDSLGSVLKHQFDSFPQLRGRTSCIELKKRLLLGGGRLLMNYDSGTPLPAPVMQPAIFALSILIIFQREEGGNLKTPPPNDICATTALRWIEEDQF</sequence>
<protein>
    <submittedName>
        <fullName evidence="1">Uncharacterized protein</fullName>
    </submittedName>
</protein>
<gene>
    <name evidence="1" type="ORF">R3P38DRAFT_2814873</name>
</gene>
<accession>A0AAV9Z273</accession>
<proteinExistence type="predicted"/>
<name>A0AAV9Z273_9AGAR</name>
<keyword evidence="2" id="KW-1185">Reference proteome</keyword>
<reference evidence="1 2" key="1">
    <citation type="journal article" date="2024" name="J Genomics">
        <title>Draft genome sequencing and assembly of Favolaschia claudopus CIRM-BRFM 2984 isolated from oak limbs.</title>
        <authorList>
            <person name="Navarro D."/>
            <person name="Drula E."/>
            <person name="Chaduli D."/>
            <person name="Cazenave R."/>
            <person name="Ahrendt S."/>
            <person name="Wang J."/>
            <person name="Lipzen A."/>
            <person name="Daum C."/>
            <person name="Barry K."/>
            <person name="Grigoriev I.V."/>
            <person name="Favel A."/>
            <person name="Rosso M.N."/>
            <person name="Martin F."/>
        </authorList>
    </citation>
    <scope>NUCLEOTIDE SEQUENCE [LARGE SCALE GENOMIC DNA]</scope>
    <source>
        <strain evidence="1 2">CIRM-BRFM 2984</strain>
    </source>
</reference>
<dbReference type="Proteomes" id="UP001362999">
    <property type="component" value="Unassembled WGS sequence"/>
</dbReference>
<evidence type="ECO:0000313" key="1">
    <source>
        <dbReference type="EMBL" id="KAK6969120.1"/>
    </source>
</evidence>
<dbReference type="EMBL" id="JAWWNJ010000233">
    <property type="protein sequence ID" value="KAK6969120.1"/>
    <property type="molecule type" value="Genomic_DNA"/>
</dbReference>
<dbReference type="AlphaFoldDB" id="A0AAV9Z273"/>
<comment type="caution">
    <text evidence="1">The sequence shown here is derived from an EMBL/GenBank/DDBJ whole genome shotgun (WGS) entry which is preliminary data.</text>
</comment>
<evidence type="ECO:0000313" key="2">
    <source>
        <dbReference type="Proteomes" id="UP001362999"/>
    </source>
</evidence>